<protein>
    <recommendedName>
        <fullName evidence="3">Methyltransferase</fullName>
    </recommendedName>
</protein>
<organism evidence="1 2">
    <name type="scientific">Bradyrhizobium vignae</name>
    <dbReference type="NCBI Taxonomy" id="1549949"/>
    <lineage>
        <taxon>Bacteria</taxon>
        <taxon>Pseudomonadati</taxon>
        <taxon>Pseudomonadota</taxon>
        <taxon>Alphaproteobacteria</taxon>
        <taxon>Hyphomicrobiales</taxon>
        <taxon>Nitrobacteraceae</taxon>
        <taxon>Bradyrhizobium</taxon>
    </lineage>
</organism>
<evidence type="ECO:0008006" key="3">
    <source>
        <dbReference type="Google" id="ProtNLM"/>
    </source>
</evidence>
<dbReference type="NCBIfam" id="NF041278">
    <property type="entry name" value="CmcJ_NvfI_EfuI"/>
    <property type="match status" value="1"/>
</dbReference>
<dbReference type="EMBL" id="JAGIKT010000011">
    <property type="protein sequence ID" value="MBP0110886.1"/>
    <property type="molecule type" value="Genomic_DNA"/>
</dbReference>
<sequence length="244" mass="27663">MLTYDVAIRNGRPIVNELSLDREGFTLIQHKISCPTGGSLEVLQNSYLKEMIPFIKNYFNASWVVPQLHGGIFVYSGEEHSVLPPQIVKDHGEVTRHPAAYAHIDYSPIAGPMIAARENQLQGVQIRPYSRLLVVQAWHVLSPIPQDSSLAFCDGASVFDTDLATAAYGRDGVSHKTWLLHYNPFQRWYYFPKMTQGEFVLSKGYDSEDNWNPRSAHSAFVDGRAPPDVNPRETIEARFFVYYD</sequence>
<keyword evidence="2" id="KW-1185">Reference proteome</keyword>
<dbReference type="PANTHER" id="PTHR34598:SF3">
    <property type="entry name" value="OXIDOREDUCTASE AN1597"/>
    <property type="match status" value="1"/>
</dbReference>
<dbReference type="Proteomes" id="UP000669317">
    <property type="component" value="Unassembled WGS sequence"/>
</dbReference>
<name>A0ABS3ZRY5_9BRAD</name>
<dbReference type="PANTHER" id="PTHR34598">
    <property type="entry name" value="BLL6449 PROTEIN"/>
    <property type="match status" value="1"/>
</dbReference>
<comment type="caution">
    <text evidence="1">The sequence shown here is derived from an EMBL/GenBank/DDBJ whole genome shotgun (WGS) entry which is preliminary data.</text>
</comment>
<accession>A0ABS3ZRY5</accession>
<evidence type="ECO:0000313" key="2">
    <source>
        <dbReference type="Proteomes" id="UP000669317"/>
    </source>
</evidence>
<dbReference type="InterPro" id="IPR044053">
    <property type="entry name" value="AsaB-like"/>
</dbReference>
<gene>
    <name evidence="1" type="ORF">JWS04_07240</name>
</gene>
<evidence type="ECO:0000313" key="1">
    <source>
        <dbReference type="EMBL" id="MBP0110886.1"/>
    </source>
</evidence>
<proteinExistence type="predicted"/>
<reference evidence="1 2" key="1">
    <citation type="submission" date="2021-03" db="EMBL/GenBank/DDBJ databases">
        <title>Genome Sequence of Bradyrhizobium vignae strain ISRA400.</title>
        <authorList>
            <person name="Tisa L.S."/>
            <person name="Svistoonoff S."/>
            <person name="Hocher V."/>
            <person name="Fall S."/>
            <person name="Zaiya A."/>
            <person name="Naing D."/>
            <person name="Niang N."/>
            <person name="Diouf A."/>
            <person name="Dasylva M.C."/>
            <person name="Toure O."/>
            <person name="Gueye M."/>
            <person name="Gully D."/>
            <person name="Tisseyre P."/>
            <person name="Simpson S."/>
            <person name="Morris K."/>
            <person name="Thomas W.K."/>
        </authorList>
    </citation>
    <scope>NUCLEOTIDE SEQUENCE [LARGE SCALE GENOMIC DNA]</scope>
    <source>
        <strain evidence="1 2">ISRA400</strain>
    </source>
</reference>